<dbReference type="PROSITE" id="PS00018">
    <property type="entry name" value="EF_HAND_1"/>
    <property type="match status" value="1"/>
</dbReference>
<dbReference type="AlphaFoldDB" id="A0A9J6BLK2"/>
<proteinExistence type="predicted"/>
<feature type="domain" description="EF-hand" evidence="3">
    <location>
        <begin position="23"/>
        <end position="58"/>
    </location>
</feature>
<dbReference type="Gene3D" id="1.10.238.10">
    <property type="entry name" value="EF-hand"/>
    <property type="match status" value="2"/>
</dbReference>
<dbReference type="CDD" id="cd00051">
    <property type="entry name" value="EFh"/>
    <property type="match status" value="1"/>
</dbReference>
<dbReference type="PROSITE" id="PS50222">
    <property type="entry name" value="EF_HAND_2"/>
    <property type="match status" value="4"/>
</dbReference>
<dbReference type="Proteomes" id="UP001107558">
    <property type="component" value="Chromosome 3"/>
</dbReference>
<keyword evidence="2" id="KW-0106">Calcium</keyword>
<comment type="caution">
    <text evidence="4">The sequence shown here is derived from an EMBL/GenBank/DDBJ whole genome shotgun (WGS) entry which is preliminary data.</text>
</comment>
<name>A0A9J6BLK2_POLVA</name>
<dbReference type="InterPro" id="IPR018247">
    <property type="entry name" value="EF_Hand_1_Ca_BS"/>
</dbReference>
<dbReference type="Pfam" id="PF13499">
    <property type="entry name" value="EF-hand_7"/>
    <property type="match status" value="1"/>
</dbReference>
<accession>A0A9J6BLK2</accession>
<evidence type="ECO:0000256" key="2">
    <source>
        <dbReference type="ARBA" id="ARBA00022837"/>
    </source>
</evidence>
<gene>
    <name evidence="4" type="ORF">PVAND_000770</name>
</gene>
<dbReference type="SMART" id="SM00054">
    <property type="entry name" value="EFh"/>
    <property type="match status" value="4"/>
</dbReference>
<dbReference type="GO" id="GO:0016460">
    <property type="term" value="C:myosin II complex"/>
    <property type="evidence" value="ECO:0007669"/>
    <property type="project" value="TreeGrafter"/>
</dbReference>
<dbReference type="Pfam" id="PF13833">
    <property type="entry name" value="EF-hand_8"/>
    <property type="match status" value="1"/>
</dbReference>
<evidence type="ECO:0000313" key="4">
    <source>
        <dbReference type="EMBL" id="KAG5670511.1"/>
    </source>
</evidence>
<evidence type="ECO:0000256" key="1">
    <source>
        <dbReference type="ARBA" id="ARBA00022737"/>
    </source>
</evidence>
<evidence type="ECO:0000313" key="5">
    <source>
        <dbReference type="Proteomes" id="UP001107558"/>
    </source>
</evidence>
<feature type="domain" description="EF-hand" evidence="3">
    <location>
        <begin position="100"/>
        <end position="135"/>
    </location>
</feature>
<feature type="domain" description="EF-hand" evidence="3">
    <location>
        <begin position="136"/>
        <end position="169"/>
    </location>
</feature>
<dbReference type="InterPro" id="IPR011992">
    <property type="entry name" value="EF-hand-dom_pair"/>
</dbReference>
<dbReference type="OrthoDB" id="26525at2759"/>
<organism evidence="4 5">
    <name type="scientific">Polypedilum vanderplanki</name>
    <name type="common">Sleeping chironomid midge</name>
    <dbReference type="NCBI Taxonomy" id="319348"/>
    <lineage>
        <taxon>Eukaryota</taxon>
        <taxon>Metazoa</taxon>
        <taxon>Ecdysozoa</taxon>
        <taxon>Arthropoda</taxon>
        <taxon>Hexapoda</taxon>
        <taxon>Insecta</taxon>
        <taxon>Pterygota</taxon>
        <taxon>Neoptera</taxon>
        <taxon>Endopterygota</taxon>
        <taxon>Diptera</taxon>
        <taxon>Nematocera</taxon>
        <taxon>Chironomoidea</taxon>
        <taxon>Chironomidae</taxon>
        <taxon>Chironominae</taxon>
        <taxon>Polypedilum</taxon>
        <taxon>Polypedilum</taxon>
    </lineage>
</organism>
<sequence>MAEAESSTTEERKIGPETKLSKDQMKILRDAFNVFDTERKGAISLDIIGTILELLGHEVNEDELDEILDEYDEDDTGEIEFAVFARLASRFVEPEEDYDELRKELREVFMLYDKEARGYLPLDEFKKILREIDPELPEDELDEMIDEIDADGSGTIDFDEFMDVMAGGD</sequence>
<evidence type="ECO:0000259" key="3">
    <source>
        <dbReference type="PROSITE" id="PS50222"/>
    </source>
</evidence>
<protein>
    <recommendedName>
        <fullName evidence="3">EF-hand domain-containing protein</fullName>
    </recommendedName>
</protein>
<dbReference type="InterPro" id="IPR002048">
    <property type="entry name" value="EF_hand_dom"/>
</dbReference>
<dbReference type="FunFam" id="1.10.238.10:FF:000001">
    <property type="entry name" value="Calmodulin 1"/>
    <property type="match status" value="1"/>
</dbReference>
<keyword evidence="1" id="KW-0677">Repeat</keyword>
<keyword evidence="5" id="KW-1185">Reference proteome</keyword>
<dbReference type="PANTHER" id="PTHR23048">
    <property type="entry name" value="MYOSIN LIGHT CHAIN 1, 3"/>
    <property type="match status" value="1"/>
</dbReference>
<dbReference type="SUPFAM" id="SSF47473">
    <property type="entry name" value="EF-hand"/>
    <property type="match status" value="1"/>
</dbReference>
<reference evidence="4" key="1">
    <citation type="submission" date="2021-03" db="EMBL/GenBank/DDBJ databases">
        <title>Chromosome level genome of the anhydrobiotic midge Polypedilum vanderplanki.</title>
        <authorList>
            <person name="Yoshida Y."/>
            <person name="Kikawada T."/>
            <person name="Gusev O."/>
        </authorList>
    </citation>
    <scope>NUCLEOTIDE SEQUENCE</scope>
    <source>
        <strain evidence="4">NIAS01</strain>
        <tissue evidence="4">Whole body or cell culture</tissue>
    </source>
</reference>
<dbReference type="GO" id="GO:0005509">
    <property type="term" value="F:calcium ion binding"/>
    <property type="evidence" value="ECO:0007669"/>
    <property type="project" value="InterPro"/>
</dbReference>
<dbReference type="PANTHER" id="PTHR23048:SF0">
    <property type="entry name" value="CALMODULIN LIKE 3"/>
    <property type="match status" value="1"/>
</dbReference>
<dbReference type="EMBL" id="JADBJN010000003">
    <property type="protein sequence ID" value="KAG5670511.1"/>
    <property type="molecule type" value="Genomic_DNA"/>
</dbReference>
<dbReference type="InterPro" id="IPR050230">
    <property type="entry name" value="CALM/Myosin/TropC-like"/>
</dbReference>
<feature type="domain" description="EF-hand" evidence="3">
    <location>
        <begin position="59"/>
        <end position="94"/>
    </location>
</feature>